<evidence type="ECO:0000256" key="1">
    <source>
        <dbReference type="ARBA" id="ARBA00022729"/>
    </source>
</evidence>
<proteinExistence type="predicted"/>
<keyword evidence="2" id="KW-0472">Membrane</keyword>
<reference evidence="6" key="2">
    <citation type="submission" date="2023-01" db="EMBL/GenBank/DDBJ databases">
        <title>Gilvimarinus xylanilyticus HB14 isolated from Caulerpa lentillifera aquaculture base in Hainan, China.</title>
        <authorList>
            <person name="Zhang Y.-J."/>
        </authorList>
    </citation>
    <scope>NUCLEOTIDE SEQUENCE</scope>
    <source>
        <strain evidence="6">HB14</strain>
    </source>
</reference>
<name>A0A9X2HWB0_9GAMM</name>
<evidence type="ECO:0000259" key="5">
    <source>
        <dbReference type="Pfam" id="PF09864"/>
    </source>
</evidence>
<keyword evidence="4" id="KW-0449">Lipoprotein</keyword>
<protein>
    <submittedName>
        <fullName evidence="6">MliC family protein</fullName>
    </submittedName>
</protein>
<keyword evidence="3" id="KW-0564">Palmitate</keyword>
<organism evidence="6 7">
    <name type="scientific">Gilvimarinus xylanilyticus</name>
    <dbReference type="NCBI Taxonomy" id="2944139"/>
    <lineage>
        <taxon>Bacteria</taxon>
        <taxon>Pseudomonadati</taxon>
        <taxon>Pseudomonadota</taxon>
        <taxon>Gammaproteobacteria</taxon>
        <taxon>Cellvibrionales</taxon>
        <taxon>Cellvibrionaceae</taxon>
        <taxon>Gilvimarinus</taxon>
    </lineage>
</organism>
<dbReference type="Pfam" id="PF09864">
    <property type="entry name" value="MliC"/>
    <property type="match status" value="1"/>
</dbReference>
<evidence type="ECO:0000313" key="7">
    <source>
        <dbReference type="Proteomes" id="UP001139319"/>
    </source>
</evidence>
<sequence length="190" mass="21028">MMSKLWLLGAFLGLLCACSPDSNKTEVDDSAVTQGKTTTESYGPDSWKAIIPDTCASFFDGCNTCTRAPGAATAACTRKACMQYKEPRCLDQDAAKADAEFSQINYQCADGETFIIFRGEYRASDMRVKLEENEIWLSNTQTRTAHRMKRVSSASGEKYSDGEITFWSKGDEALVQEGEKILYRGCQVKS</sequence>
<dbReference type="RefSeq" id="WP_253967878.1">
    <property type="nucleotide sequence ID" value="NZ_JAMFTH010000002.1"/>
</dbReference>
<evidence type="ECO:0000256" key="2">
    <source>
        <dbReference type="ARBA" id="ARBA00023136"/>
    </source>
</evidence>
<accession>A0A9X2HWB0</accession>
<dbReference type="PROSITE" id="PS51257">
    <property type="entry name" value="PROKAR_LIPOPROTEIN"/>
    <property type="match status" value="1"/>
</dbReference>
<keyword evidence="1" id="KW-0732">Signal</keyword>
<evidence type="ECO:0000256" key="4">
    <source>
        <dbReference type="ARBA" id="ARBA00023288"/>
    </source>
</evidence>
<reference evidence="6" key="1">
    <citation type="submission" date="2022-05" db="EMBL/GenBank/DDBJ databases">
        <authorList>
            <person name="Sun H.-N."/>
        </authorList>
    </citation>
    <scope>NUCLEOTIDE SEQUENCE</scope>
    <source>
        <strain evidence="6">HB14</strain>
    </source>
</reference>
<evidence type="ECO:0000313" key="6">
    <source>
        <dbReference type="EMBL" id="MCP8899583.1"/>
    </source>
</evidence>
<comment type="caution">
    <text evidence="6">The sequence shown here is derived from an EMBL/GenBank/DDBJ whole genome shotgun (WGS) entry which is preliminary data.</text>
</comment>
<dbReference type="Proteomes" id="UP001139319">
    <property type="component" value="Unassembled WGS sequence"/>
</dbReference>
<dbReference type="InterPro" id="IPR036328">
    <property type="entry name" value="MliC_sf"/>
</dbReference>
<dbReference type="EMBL" id="JAMFTH010000002">
    <property type="protein sequence ID" value="MCP8899583.1"/>
    <property type="molecule type" value="Genomic_DNA"/>
</dbReference>
<dbReference type="InterPro" id="IPR018660">
    <property type="entry name" value="MliC"/>
</dbReference>
<evidence type="ECO:0000256" key="3">
    <source>
        <dbReference type="ARBA" id="ARBA00023139"/>
    </source>
</evidence>
<dbReference type="AlphaFoldDB" id="A0A9X2HWB0"/>
<dbReference type="SUPFAM" id="SSF141488">
    <property type="entry name" value="YdhA-like"/>
    <property type="match status" value="1"/>
</dbReference>
<feature type="domain" description="C-type lysozyme inhibitor" evidence="5">
    <location>
        <begin position="106"/>
        <end position="180"/>
    </location>
</feature>
<keyword evidence="7" id="KW-1185">Reference proteome</keyword>
<gene>
    <name evidence="6" type="ORF">M6D89_09755</name>
</gene>
<dbReference type="Gene3D" id="2.40.128.200">
    <property type="match status" value="1"/>
</dbReference>